<dbReference type="AlphaFoldDB" id="A0A9P6FX70"/>
<name>A0A9P6FX70_9FUNG</name>
<gene>
    <name evidence="1" type="ORF">BGW38_010343</name>
</gene>
<dbReference type="Gene3D" id="2.80.10.50">
    <property type="match status" value="1"/>
</dbReference>
<keyword evidence="2" id="KW-1185">Reference proteome</keyword>
<dbReference type="Proteomes" id="UP000780801">
    <property type="component" value="Unassembled WGS sequence"/>
</dbReference>
<dbReference type="EMBL" id="JAABOA010000827">
    <property type="protein sequence ID" value="KAF9583054.1"/>
    <property type="molecule type" value="Genomic_DNA"/>
</dbReference>
<dbReference type="InterPro" id="IPR035992">
    <property type="entry name" value="Ricin_B-like_lectins"/>
</dbReference>
<comment type="caution">
    <text evidence="1">The sequence shown here is derived from an EMBL/GenBank/DDBJ whole genome shotgun (WGS) entry which is preliminary data.</text>
</comment>
<reference evidence="1" key="1">
    <citation type="journal article" date="2020" name="Fungal Divers.">
        <title>Resolving the Mortierellaceae phylogeny through synthesis of multi-gene phylogenetics and phylogenomics.</title>
        <authorList>
            <person name="Vandepol N."/>
            <person name="Liber J."/>
            <person name="Desiro A."/>
            <person name="Na H."/>
            <person name="Kennedy M."/>
            <person name="Barry K."/>
            <person name="Grigoriev I.V."/>
            <person name="Miller A.N."/>
            <person name="O'Donnell K."/>
            <person name="Stajich J.E."/>
            <person name="Bonito G."/>
        </authorList>
    </citation>
    <scope>NUCLEOTIDE SEQUENCE</scope>
    <source>
        <strain evidence="1">KOD1015</strain>
    </source>
</reference>
<accession>A0A9P6FX70</accession>
<dbReference type="SUPFAM" id="SSF50370">
    <property type="entry name" value="Ricin B-like lectins"/>
    <property type="match status" value="1"/>
</dbReference>
<evidence type="ECO:0000313" key="1">
    <source>
        <dbReference type="EMBL" id="KAF9583054.1"/>
    </source>
</evidence>
<organism evidence="1 2">
    <name type="scientific">Lunasporangiospora selenospora</name>
    <dbReference type="NCBI Taxonomy" id="979761"/>
    <lineage>
        <taxon>Eukaryota</taxon>
        <taxon>Fungi</taxon>
        <taxon>Fungi incertae sedis</taxon>
        <taxon>Mucoromycota</taxon>
        <taxon>Mortierellomycotina</taxon>
        <taxon>Mortierellomycetes</taxon>
        <taxon>Mortierellales</taxon>
        <taxon>Mortierellaceae</taxon>
        <taxon>Lunasporangiospora</taxon>
    </lineage>
</organism>
<dbReference type="OrthoDB" id="2432087at2759"/>
<evidence type="ECO:0000313" key="2">
    <source>
        <dbReference type="Proteomes" id="UP000780801"/>
    </source>
</evidence>
<sequence>MFPKRNQEAQQQWRVSREENDRVTIRNKKSNLYLSFQGKIFLGQFLSLTQEKRPWKLSSPFGAKYSIESVEEYLGTRLTANKSPPRGGTHLVMLDYPDKTQDPEWSFKLIEETYEQPRQYRLPYEKARGCH</sequence>
<protein>
    <submittedName>
        <fullName evidence="1">Uncharacterized protein</fullName>
    </submittedName>
</protein>
<proteinExistence type="predicted"/>